<keyword evidence="2" id="KW-1185">Reference proteome</keyword>
<name>A0A517MM21_9BACT</name>
<reference evidence="1 2" key="1">
    <citation type="submission" date="2019-02" db="EMBL/GenBank/DDBJ databases">
        <title>Deep-cultivation of Planctomycetes and their phenomic and genomic characterization uncovers novel biology.</title>
        <authorList>
            <person name="Wiegand S."/>
            <person name="Jogler M."/>
            <person name="Boedeker C."/>
            <person name="Pinto D."/>
            <person name="Vollmers J."/>
            <person name="Rivas-Marin E."/>
            <person name="Kohn T."/>
            <person name="Peeters S.H."/>
            <person name="Heuer A."/>
            <person name="Rast P."/>
            <person name="Oberbeckmann S."/>
            <person name="Bunk B."/>
            <person name="Jeske O."/>
            <person name="Meyerdierks A."/>
            <person name="Storesund J.E."/>
            <person name="Kallscheuer N."/>
            <person name="Luecker S."/>
            <person name="Lage O.M."/>
            <person name="Pohl T."/>
            <person name="Merkel B.J."/>
            <person name="Hornburger P."/>
            <person name="Mueller R.-W."/>
            <person name="Bruemmer F."/>
            <person name="Labrenz M."/>
            <person name="Spormann A.M."/>
            <person name="Op den Camp H."/>
            <person name="Overmann J."/>
            <person name="Amann R."/>
            <person name="Jetten M.S.M."/>
            <person name="Mascher T."/>
            <person name="Medema M.H."/>
            <person name="Devos D.P."/>
            <person name="Kaster A.-K."/>
            <person name="Ovreas L."/>
            <person name="Rohde M."/>
            <person name="Galperin M.Y."/>
            <person name="Jogler C."/>
        </authorList>
    </citation>
    <scope>NUCLEOTIDE SEQUENCE [LARGE SCALE GENOMIC DNA]</scope>
    <source>
        <strain evidence="1 2">FF011L</strain>
    </source>
</reference>
<dbReference type="AlphaFoldDB" id="A0A517MM21"/>
<dbReference type="KEGG" id="rml:FF011L_47400"/>
<dbReference type="Proteomes" id="UP000320672">
    <property type="component" value="Chromosome"/>
</dbReference>
<sequence>MSDVLPVCPRSGECYVTAVATVAKRWFLRHDGHAVGFQVDGRRAFFRCSAADLPIPFVLCLVQVYRFSSVRDGKMDFYGKHVGR</sequence>
<accession>A0A517MM21</accession>
<proteinExistence type="predicted"/>
<evidence type="ECO:0000313" key="1">
    <source>
        <dbReference type="EMBL" id="QDS95938.1"/>
    </source>
</evidence>
<dbReference type="EMBL" id="CP036262">
    <property type="protein sequence ID" value="QDS95938.1"/>
    <property type="molecule type" value="Genomic_DNA"/>
</dbReference>
<organism evidence="1 2">
    <name type="scientific">Roseimaritima multifibrata</name>
    <dbReference type="NCBI Taxonomy" id="1930274"/>
    <lineage>
        <taxon>Bacteria</taxon>
        <taxon>Pseudomonadati</taxon>
        <taxon>Planctomycetota</taxon>
        <taxon>Planctomycetia</taxon>
        <taxon>Pirellulales</taxon>
        <taxon>Pirellulaceae</taxon>
        <taxon>Roseimaritima</taxon>
    </lineage>
</organism>
<gene>
    <name evidence="1" type="ORF">FF011L_47400</name>
</gene>
<evidence type="ECO:0000313" key="2">
    <source>
        <dbReference type="Proteomes" id="UP000320672"/>
    </source>
</evidence>
<protein>
    <submittedName>
        <fullName evidence="1">Uncharacterized protein</fullName>
    </submittedName>
</protein>